<name>A0A089LWU1_9BACL</name>
<dbReference type="RefSeq" id="WP_038697012.1">
    <property type="nucleotide sequence ID" value="NZ_CP009286.1"/>
</dbReference>
<gene>
    <name evidence="1" type="ORF">PSTEL_17415</name>
</gene>
<sequence length="363" mass="41250">MNLADMLSYADMSQLTAIAGRYQCECRPNSKRDLIQTLLHTLGSRDFMDDQIRDCSLSDLRFLNTLLFDERGYLALEDLLAAARAAAFETPDSRGGSYRDTVNRFKNGGWLFNGTSQQTRYLFRVPGDLKERFRDALAIRIREGLHECGEPEMYREESGLVAADLLTLLRFVMENEPEISTEGSMYKRSQQQLMNALHIPEPLLSKGGWRFGYGRACEFYPPRLALLYDYARHRRWIAEEGPRLRLTPGGCLVLEEAKAESMLQIFSFWLRLYKGAIPNLTSLVYWVGVAAGEWVTVESLNASLGWLIKPFYYDDASSIMEKRILRMMLHLGMLRAGETAAGAAVKMTAWGLEKAVVNKPVLI</sequence>
<evidence type="ECO:0008006" key="3">
    <source>
        <dbReference type="Google" id="ProtNLM"/>
    </source>
</evidence>
<evidence type="ECO:0000313" key="2">
    <source>
        <dbReference type="Proteomes" id="UP000029507"/>
    </source>
</evidence>
<dbReference type="STRING" id="169760.PSTEL_17415"/>
<dbReference type="HOGENOM" id="CLU_045083_0_0_9"/>
<dbReference type="EMBL" id="CP009286">
    <property type="protein sequence ID" value="AIQ64615.1"/>
    <property type="molecule type" value="Genomic_DNA"/>
</dbReference>
<dbReference type="OrthoDB" id="2369695at2"/>
<protein>
    <recommendedName>
        <fullName evidence="3">Helicase XPB/Ssl2 N-terminal domain-containing protein</fullName>
    </recommendedName>
</protein>
<dbReference type="Proteomes" id="UP000029507">
    <property type="component" value="Chromosome"/>
</dbReference>
<keyword evidence="2" id="KW-1185">Reference proteome</keyword>
<dbReference type="KEGG" id="pste:PSTEL_17415"/>
<organism evidence="1 2">
    <name type="scientific">Paenibacillus stellifer</name>
    <dbReference type="NCBI Taxonomy" id="169760"/>
    <lineage>
        <taxon>Bacteria</taxon>
        <taxon>Bacillati</taxon>
        <taxon>Bacillota</taxon>
        <taxon>Bacilli</taxon>
        <taxon>Bacillales</taxon>
        <taxon>Paenibacillaceae</taxon>
        <taxon>Paenibacillus</taxon>
    </lineage>
</organism>
<evidence type="ECO:0000313" key="1">
    <source>
        <dbReference type="EMBL" id="AIQ64615.1"/>
    </source>
</evidence>
<reference evidence="1 2" key="1">
    <citation type="submission" date="2014-08" db="EMBL/GenBank/DDBJ databases">
        <title>Comparative genomics of the Paenibacillus odorifer group.</title>
        <authorList>
            <person name="den Bakker H.C."/>
            <person name="Tsai Y.-C."/>
            <person name="Martin N."/>
            <person name="Korlach J."/>
            <person name="Wiedmann M."/>
        </authorList>
    </citation>
    <scope>NUCLEOTIDE SEQUENCE [LARGE SCALE GENOMIC DNA]</scope>
    <source>
        <strain evidence="1 2">DSM 14472</strain>
    </source>
</reference>
<dbReference type="AlphaFoldDB" id="A0A089LWU1"/>
<accession>A0A089LWU1</accession>
<proteinExistence type="predicted"/>